<keyword evidence="3" id="KW-1185">Reference proteome</keyword>
<dbReference type="AlphaFoldDB" id="A0A542CTP9"/>
<proteinExistence type="predicted"/>
<dbReference type="InterPro" id="IPR010982">
    <property type="entry name" value="Lambda_DNA-bd_dom_sf"/>
</dbReference>
<dbReference type="CDD" id="cd00093">
    <property type="entry name" value="HTH_XRE"/>
    <property type="match status" value="1"/>
</dbReference>
<dbReference type="Pfam" id="PF13560">
    <property type="entry name" value="HTH_31"/>
    <property type="match status" value="1"/>
</dbReference>
<dbReference type="PROSITE" id="PS50943">
    <property type="entry name" value="HTH_CROC1"/>
    <property type="match status" value="1"/>
</dbReference>
<dbReference type="EMBL" id="VFML01000002">
    <property type="protein sequence ID" value="TQI94199.1"/>
    <property type="molecule type" value="Genomic_DNA"/>
</dbReference>
<comment type="caution">
    <text evidence="2">The sequence shown here is derived from an EMBL/GenBank/DDBJ whole genome shotgun (WGS) entry which is preliminary data.</text>
</comment>
<dbReference type="RefSeq" id="WP_170221065.1">
    <property type="nucleotide sequence ID" value="NZ_VFML01000002.1"/>
</dbReference>
<name>A0A542CTP9_AMYCI</name>
<gene>
    <name evidence="2" type="ORF">FB471_6357</name>
</gene>
<reference evidence="2 3" key="1">
    <citation type="submission" date="2019-06" db="EMBL/GenBank/DDBJ databases">
        <title>Sequencing the genomes of 1000 actinobacteria strains.</title>
        <authorList>
            <person name="Klenk H.-P."/>
        </authorList>
    </citation>
    <scope>NUCLEOTIDE SEQUENCE [LARGE SCALE GENOMIC DNA]</scope>
    <source>
        <strain evidence="2 3">DSM 45679</strain>
    </source>
</reference>
<sequence>MPTPTVRRLQLGNELRHLRERAGKTLDEAAKIIDRSPTSASKLENGITGIKANDLRALIQYYDAAITAEGGDPVDLDWYFELNKGAANRGRWTGYRSTYPKYFRMAVDLEADAQAINIYQNEVVHGLFQTEDYMRAMLAEAQVRKDDETTEGMVRARLARQHVITKAGARTITLVLSESSLHRMIGDPELMRGQLTHLADVAKRPNIQLQILPFRCRTAPSTMFPFAHVQVASAGREAPPLEYIYVEQYNNGHYLDGLQDIRDYNALWNRLLGTALDPVSSQELLLQTADRFR</sequence>
<dbReference type="InterPro" id="IPR043917">
    <property type="entry name" value="DUF5753"/>
</dbReference>
<feature type="domain" description="HTH cro/C1-type" evidence="1">
    <location>
        <begin position="15"/>
        <end position="69"/>
    </location>
</feature>
<organism evidence="2 3">
    <name type="scientific">Amycolatopsis cihanbeyliensis</name>
    <dbReference type="NCBI Taxonomy" id="1128664"/>
    <lineage>
        <taxon>Bacteria</taxon>
        <taxon>Bacillati</taxon>
        <taxon>Actinomycetota</taxon>
        <taxon>Actinomycetes</taxon>
        <taxon>Pseudonocardiales</taxon>
        <taxon>Pseudonocardiaceae</taxon>
        <taxon>Amycolatopsis</taxon>
    </lineage>
</organism>
<evidence type="ECO:0000313" key="3">
    <source>
        <dbReference type="Proteomes" id="UP000320876"/>
    </source>
</evidence>
<accession>A0A542CTP9</accession>
<dbReference type="Pfam" id="PF19054">
    <property type="entry name" value="DUF5753"/>
    <property type="match status" value="1"/>
</dbReference>
<evidence type="ECO:0000259" key="1">
    <source>
        <dbReference type="PROSITE" id="PS50943"/>
    </source>
</evidence>
<dbReference type="InterPro" id="IPR001387">
    <property type="entry name" value="Cro/C1-type_HTH"/>
</dbReference>
<evidence type="ECO:0000313" key="2">
    <source>
        <dbReference type="EMBL" id="TQI94199.1"/>
    </source>
</evidence>
<dbReference type="Gene3D" id="1.10.260.40">
    <property type="entry name" value="lambda repressor-like DNA-binding domains"/>
    <property type="match status" value="1"/>
</dbReference>
<dbReference type="GO" id="GO:0003677">
    <property type="term" value="F:DNA binding"/>
    <property type="evidence" value="ECO:0007669"/>
    <property type="project" value="InterPro"/>
</dbReference>
<dbReference type="Proteomes" id="UP000320876">
    <property type="component" value="Unassembled WGS sequence"/>
</dbReference>
<dbReference type="SUPFAM" id="SSF47413">
    <property type="entry name" value="lambda repressor-like DNA-binding domains"/>
    <property type="match status" value="1"/>
</dbReference>
<dbReference type="SMART" id="SM00530">
    <property type="entry name" value="HTH_XRE"/>
    <property type="match status" value="1"/>
</dbReference>
<protein>
    <submittedName>
        <fullName evidence="2">Helix-turn-helix protein</fullName>
    </submittedName>
</protein>